<name>A0A7X0J8W6_9SPHN</name>
<feature type="chain" id="PRO_5031314714" description="Transporter" evidence="1">
    <location>
        <begin position="23"/>
        <end position="270"/>
    </location>
</feature>
<evidence type="ECO:0000256" key="1">
    <source>
        <dbReference type="SAM" id="SignalP"/>
    </source>
</evidence>
<sequence>MMRRWGAVALLASLATAATAAAAQDAPGVRFCPNRPSLGASGCTTLPGQVQVELAGVDWQRDDDGETREDLIRSEVTARIGLTRNSEAQIGWTPLGTLRTRDLASGAVTRDTGAGDVTLGWRRALSHPDGKKLSSAVQPYVTLPVGQHEIGAGDWSAGMVLPVMWRIDKKWSVDFTGQVAAAVDQDGHGRHFDATGVFGIGYALTDSVTANAEVSVERDQDPAEHVVRTLAAASLAWKLTKRTQLDLLAVAGLNHHAPDARVALGGALLF</sequence>
<dbReference type="Pfam" id="PF13557">
    <property type="entry name" value="Phenol_MetA_deg"/>
    <property type="match status" value="1"/>
</dbReference>
<evidence type="ECO:0000313" key="3">
    <source>
        <dbReference type="Proteomes" id="UP000522313"/>
    </source>
</evidence>
<dbReference type="AlphaFoldDB" id="A0A7X0J8W6"/>
<keyword evidence="1" id="KW-0732">Signal</keyword>
<evidence type="ECO:0008006" key="4">
    <source>
        <dbReference type="Google" id="ProtNLM"/>
    </source>
</evidence>
<reference evidence="2 3" key="1">
    <citation type="submission" date="2020-08" db="EMBL/GenBank/DDBJ databases">
        <title>The Agave Microbiome: Exploring the role of microbial communities in plant adaptations to desert environments.</title>
        <authorList>
            <person name="Partida-Martinez L.P."/>
        </authorList>
    </citation>
    <scope>NUCLEOTIDE SEQUENCE [LARGE SCALE GENOMIC DNA]</scope>
    <source>
        <strain evidence="2 3">AS3.13</strain>
    </source>
</reference>
<proteinExistence type="predicted"/>
<dbReference type="Proteomes" id="UP000522313">
    <property type="component" value="Unassembled WGS sequence"/>
</dbReference>
<feature type="signal peptide" evidence="1">
    <location>
        <begin position="1"/>
        <end position="22"/>
    </location>
</feature>
<dbReference type="EMBL" id="JACHBT010000001">
    <property type="protein sequence ID" value="MBB6503256.1"/>
    <property type="molecule type" value="Genomic_DNA"/>
</dbReference>
<organism evidence="2 3">
    <name type="scientific">Sphingomonas endophytica</name>
    <dbReference type="NCBI Taxonomy" id="869719"/>
    <lineage>
        <taxon>Bacteria</taxon>
        <taxon>Pseudomonadati</taxon>
        <taxon>Pseudomonadota</taxon>
        <taxon>Alphaproteobacteria</taxon>
        <taxon>Sphingomonadales</taxon>
        <taxon>Sphingomonadaceae</taxon>
        <taxon>Sphingomonas</taxon>
    </lineage>
</organism>
<evidence type="ECO:0000313" key="2">
    <source>
        <dbReference type="EMBL" id="MBB6503256.1"/>
    </source>
</evidence>
<reference evidence="2 3" key="2">
    <citation type="submission" date="2020-08" db="EMBL/GenBank/DDBJ databases">
        <authorList>
            <person name="Partida-Martinez L."/>
            <person name="Huntemann M."/>
            <person name="Clum A."/>
            <person name="Wang J."/>
            <person name="Palaniappan K."/>
            <person name="Ritter S."/>
            <person name="Chen I.-M."/>
            <person name="Stamatis D."/>
            <person name="Reddy T."/>
            <person name="O'Malley R."/>
            <person name="Daum C."/>
            <person name="Shapiro N."/>
            <person name="Ivanova N."/>
            <person name="Kyrpides N."/>
            <person name="Woyke T."/>
        </authorList>
    </citation>
    <scope>NUCLEOTIDE SEQUENCE [LARGE SCALE GENOMIC DNA]</scope>
    <source>
        <strain evidence="2 3">AS3.13</strain>
    </source>
</reference>
<protein>
    <recommendedName>
        <fullName evidence="4">Transporter</fullName>
    </recommendedName>
</protein>
<comment type="caution">
    <text evidence="2">The sequence shown here is derived from an EMBL/GenBank/DDBJ whole genome shotgun (WGS) entry which is preliminary data.</text>
</comment>
<gene>
    <name evidence="2" type="ORF">F4693_000205</name>
</gene>
<dbReference type="InterPro" id="IPR025737">
    <property type="entry name" value="FApF"/>
</dbReference>
<accession>A0A7X0J8W6</accession>